<dbReference type="SUPFAM" id="SSF52540">
    <property type="entry name" value="P-loop containing nucleoside triphosphate hydrolases"/>
    <property type="match status" value="1"/>
</dbReference>
<organism evidence="12 13">
    <name type="scientific">Alicyclobacillus acidocaldarius (strain Tc-4-1)</name>
    <name type="common">Bacillus acidocaldarius</name>
    <dbReference type="NCBI Taxonomy" id="1048834"/>
    <lineage>
        <taxon>Bacteria</taxon>
        <taxon>Bacillati</taxon>
        <taxon>Bacillota</taxon>
        <taxon>Bacilli</taxon>
        <taxon>Bacillales</taxon>
        <taxon>Alicyclobacillaceae</taxon>
        <taxon>Alicyclobacillus</taxon>
    </lineage>
</organism>
<dbReference type="InterPro" id="IPR003593">
    <property type="entry name" value="AAA+_ATPase"/>
</dbReference>
<dbReference type="InterPro" id="IPR003439">
    <property type="entry name" value="ABC_transporter-like_ATP-bd"/>
</dbReference>
<dbReference type="AlphaFoldDB" id="F8IL30"/>
<dbReference type="HOGENOM" id="CLU_000604_84_3_9"/>
<keyword evidence="7 9" id="KW-1133">Transmembrane helix</keyword>
<keyword evidence="4 9" id="KW-0812">Transmembrane</keyword>
<dbReference type="GO" id="GO:0140359">
    <property type="term" value="F:ABC-type transporter activity"/>
    <property type="evidence" value="ECO:0007669"/>
    <property type="project" value="InterPro"/>
</dbReference>
<dbReference type="Proteomes" id="UP000000292">
    <property type="component" value="Chromosome"/>
</dbReference>
<accession>F8IL30</accession>
<sequence length="583" mass="62648">MTFGGGLRVLATFVRPYRLFALLAPAMMCVEIGMDLSQPALVSRLINRGILAGDTRSALETGMWMMATAGAGLIAGVMCNVLASHVSQNVGADIRSALFRRTIRLSREQIQTVTTGSLITRLTEDVTQVQTLMQQLQQGLVRGPGLALGSIALAVGLDGRMGLLLVASALLISAMLAWTTRLSYQRFMRAQRALDAMNQTTQEHLIALRVVRAFSLEQRALDRFDAANRDYAIASLKALYILVANTPLVNLVLDAAIVALLGWGAPRVLQGSLSPGHLVAAINYATQALSSLLMSASMMVSAAQAMASTDRIQALLSMEPAMLEEANAKRASDCPHVLVERVDYAYPRASHPALAGVCLEIRPGEMLGIAGTTGAGKSTLLALLPRLADPSAGRIAWDGEDLRALELGSLRHRVAWVTQQPTLFRGTLRENIAFGRPDAPHADLVEAARIAQALEFIERLPGGWEAEVGQRGATLSGGQRQRVAIARALVSKPRLLLLDDATSALDAATEAAFLRELRRLRDMTLVVASSRLSTLLNCDRIAVFHAGHLVGVGTHQELLASCELYREIWDSQMGMAEGVISGE</sequence>
<dbReference type="GO" id="GO:0016887">
    <property type="term" value="F:ATP hydrolysis activity"/>
    <property type="evidence" value="ECO:0007669"/>
    <property type="project" value="InterPro"/>
</dbReference>
<dbReference type="OrthoDB" id="9770415at2"/>
<dbReference type="PROSITE" id="PS00211">
    <property type="entry name" value="ABC_TRANSPORTER_1"/>
    <property type="match status" value="1"/>
</dbReference>
<evidence type="ECO:0000256" key="7">
    <source>
        <dbReference type="ARBA" id="ARBA00022989"/>
    </source>
</evidence>
<feature type="transmembrane region" description="Helical" evidence="9">
    <location>
        <begin position="62"/>
        <end position="83"/>
    </location>
</feature>
<evidence type="ECO:0000256" key="5">
    <source>
        <dbReference type="ARBA" id="ARBA00022741"/>
    </source>
</evidence>
<proteinExistence type="predicted"/>
<dbReference type="InterPro" id="IPR011527">
    <property type="entry name" value="ABC1_TM_dom"/>
</dbReference>
<dbReference type="PANTHER" id="PTHR24221:SF276">
    <property type="entry name" value="ABC TRANSPORTER, ATP-BINDING_PERMEASE PROTEIN"/>
    <property type="match status" value="1"/>
</dbReference>
<dbReference type="Pfam" id="PF00664">
    <property type="entry name" value="ABC_membrane"/>
    <property type="match status" value="1"/>
</dbReference>
<evidence type="ECO:0000256" key="6">
    <source>
        <dbReference type="ARBA" id="ARBA00022840"/>
    </source>
</evidence>
<feature type="transmembrane region" description="Helical" evidence="9">
    <location>
        <begin position="20"/>
        <end position="42"/>
    </location>
</feature>
<evidence type="ECO:0000259" key="10">
    <source>
        <dbReference type="PROSITE" id="PS50893"/>
    </source>
</evidence>
<feature type="transmembrane region" description="Helical" evidence="9">
    <location>
        <begin position="163"/>
        <end position="184"/>
    </location>
</feature>
<keyword evidence="8 9" id="KW-0472">Membrane</keyword>
<feature type="transmembrane region" description="Helical" evidence="9">
    <location>
        <begin position="139"/>
        <end position="157"/>
    </location>
</feature>
<dbReference type="InterPro" id="IPR027417">
    <property type="entry name" value="P-loop_NTPase"/>
</dbReference>
<keyword evidence="6" id="KW-0067">ATP-binding</keyword>
<dbReference type="SMART" id="SM00382">
    <property type="entry name" value="AAA"/>
    <property type="match status" value="1"/>
</dbReference>
<dbReference type="PATRIC" id="fig|1048834.4.peg.413"/>
<dbReference type="KEGG" id="aad:TC41_0444"/>
<dbReference type="Gene3D" id="1.20.1560.10">
    <property type="entry name" value="ABC transporter type 1, transmembrane domain"/>
    <property type="match status" value="1"/>
</dbReference>
<dbReference type="InterPro" id="IPR036640">
    <property type="entry name" value="ABC1_TM_sf"/>
</dbReference>
<evidence type="ECO:0000256" key="2">
    <source>
        <dbReference type="ARBA" id="ARBA00022448"/>
    </source>
</evidence>
<protein>
    <submittedName>
        <fullName evidence="12">ABC transporter related protein</fullName>
    </submittedName>
</protein>
<evidence type="ECO:0000259" key="11">
    <source>
        <dbReference type="PROSITE" id="PS50929"/>
    </source>
</evidence>
<keyword evidence="2" id="KW-0813">Transport</keyword>
<dbReference type="CDD" id="cd18548">
    <property type="entry name" value="ABC_6TM_Tm287_like"/>
    <property type="match status" value="1"/>
</dbReference>
<name>F8IL30_ALIAT</name>
<dbReference type="RefSeq" id="WP_014463320.1">
    <property type="nucleotide sequence ID" value="NC_017167.1"/>
</dbReference>
<dbReference type="InterPro" id="IPR017871">
    <property type="entry name" value="ABC_transporter-like_CS"/>
</dbReference>
<keyword evidence="3" id="KW-1003">Cell membrane</keyword>
<evidence type="ECO:0000256" key="4">
    <source>
        <dbReference type="ARBA" id="ARBA00022692"/>
    </source>
</evidence>
<evidence type="ECO:0000313" key="12">
    <source>
        <dbReference type="EMBL" id="AEJ42410.1"/>
    </source>
</evidence>
<dbReference type="GO" id="GO:0005886">
    <property type="term" value="C:plasma membrane"/>
    <property type="evidence" value="ECO:0007669"/>
    <property type="project" value="UniProtKB-SubCell"/>
</dbReference>
<feature type="domain" description="ABC transmembrane type-1" evidence="11">
    <location>
        <begin position="22"/>
        <end position="304"/>
    </location>
</feature>
<evidence type="ECO:0000256" key="8">
    <source>
        <dbReference type="ARBA" id="ARBA00023136"/>
    </source>
</evidence>
<dbReference type="InterPro" id="IPR039421">
    <property type="entry name" value="Type_1_exporter"/>
</dbReference>
<dbReference type="PROSITE" id="PS50929">
    <property type="entry name" value="ABC_TM1F"/>
    <property type="match status" value="1"/>
</dbReference>
<dbReference type="FunFam" id="3.40.50.300:FF:000221">
    <property type="entry name" value="Multidrug ABC transporter ATP-binding protein"/>
    <property type="match status" value="1"/>
</dbReference>
<dbReference type="Pfam" id="PF00005">
    <property type="entry name" value="ABC_tran"/>
    <property type="match status" value="1"/>
</dbReference>
<reference evidence="13" key="2">
    <citation type="submission" date="2011-06" db="EMBL/GenBank/DDBJ databases">
        <title>The complete genome sequence of Alicyclobacillus acidocaldarius sp. Tc-4-1.</title>
        <authorList>
            <person name="Chen Y."/>
            <person name="He Y."/>
            <person name="Dong Z."/>
            <person name="Hu S."/>
        </authorList>
    </citation>
    <scope>NUCLEOTIDE SEQUENCE [LARGE SCALE GENOMIC DNA]</scope>
    <source>
        <strain evidence="13">Tc-4-1</strain>
    </source>
</reference>
<dbReference type="eggNOG" id="COG1132">
    <property type="taxonomic scope" value="Bacteria"/>
</dbReference>
<feature type="transmembrane region" description="Helical" evidence="9">
    <location>
        <begin position="239"/>
        <end position="264"/>
    </location>
</feature>
<dbReference type="PROSITE" id="PS50893">
    <property type="entry name" value="ABC_TRANSPORTER_2"/>
    <property type="match status" value="1"/>
</dbReference>
<dbReference type="STRING" id="1048834.TC41_0444"/>
<evidence type="ECO:0000313" key="13">
    <source>
        <dbReference type="Proteomes" id="UP000000292"/>
    </source>
</evidence>
<dbReference type="EMBL" id="CP002902">
    <property type="protein sequence ID" value="AEJ42410.1"/>
    <property type="molecule type" value="Genomic_DNA"/>
</dbReference>
<dbReference type="PANTHER" id="PTHR24221">
    <property type="entry name" value="ATP-BINDING CASSETTE SUB-FAMILY B"/>
    <property type="match status" value="1"/>
</dbReference>
<comment type="subcellular location">
    <subcellularLocation>
        <location evidence="1">Cell membrane</location>
        <topology evidence="1">Multi-pass membrane protein</topology>
    </subcellularLocation>
</comment>
<dbReference type="Gene3D" id="3.40.50.300">
    <property type="entry name" value="P-loop containing nucleotide triphosphate hydrolases"/>
    <property type="match status" value="1"/>
</dbReference>
<reference evidence="12 13" key="1">
    <citation type="journal article" date="2011" name="J. Bacteriol.">
        <title>Complete Genome Sequence of Alicyclobacillus acidocaldarius Strain Tc-4-1.</title>
        <authorList>
            <person name="Chen Y."/>
            <person name="He Y."/>
            <person name="Zhang B."/>
            <person name="Yang J."/>
            <person name="Li W."/>
            <person name="Dong Z."/>
            <person name="Hu S."/>
        </authorList>
    </citation>
    <scope>NUCLEOTIDE SEQUENCE [LARGE SCALE GENOMIC DNA]</scope>
    <source>
        <strain evidence="12 13">Tc-4-1</strain>
    </source>
</reference>
<feature type="domain" description="ABC transporter" evidence="10">
    <location>
        <begin position="337"/>
        <end position="571"/>
    </location>
</feature>
<evidence type="ECO:0000256" key="9">
    <source>
        <dbReference type="SAM" id="Phobius"/>
    </source>
</evidence>
<gene>
    <name evidence="12" type="ordered locus">TC41_0444</name>
</gene>
<dbReference type="GO" id="GO:0005524">
    <property type="term" value="F:ATP binding"/>
    <property type="evidence" value="ECO:0007669"/>
    <property type="project" value="UniProtKB-KW"/>
</dbReference>
<dbReference type="SUPFAM" id="SSF90123">
    <property type="entry name" value="ABC transporter transmembrane region"/>
    <property type="match status" value="1"/>
</dbReference>
<evidence type="ECO:0000256" key="3">
    <source>
        <dbReference type="ARBA" id="ARBA00022475"/>
    </source>
</evidence>
<evidence type="ECO:0000256" key="1">
    <source>
        <dbReference type="ARBA" id="ARBA00004651"/>
    </source>
</evidence>
<keyword evidence="5" id="KW-0547">Nucleotide-binding</keyword>